<protein>
    <submittedName>
        <fullName evidence="1">Uncharacterized protein</fullName>
    </submittedName>
</protein>
<proteinExistence type="predicted"/>
<sequence>MERRYVTIYPYEAPYISLRIGVNAGTLCLGEDPKRKYTFLRDKRESQYEEKSWFAKIHKNPMSLTEKQGGLESRSFHLSIIQDGKIATDKVHRCRNSFYINLYSGTSKGLSVGGFVGAC</sequence>
<dbReference type="AlphaFoldDB" id="Q10FX3"/>
<accession>Q10FX3</accession>
<organism evidence="1">
    <name type="scientific">Oryza sativa subsp. japonica</name>
    <name type="common">Rice</name>
    <dbReference type="NCBI Taxonomy" id="39947"/>
    <lineage>
        <taxon>Eukaryota</taxon>
        <taxon>Viridiplantae</taxon>
        <taxon>Streptophyta</taxon>
        <taxon>Embryophyta</taxon>
        <taxon>Tracheophyta</taxon>
        <taxon>Spermatophyta</taxon>
        <taxon>Magnoliopsida</taxon>
        <taxon>Liliopsida</taxon>
        <taxon>Poales</taxon>
        <taxon>Poaceae</taxon>
        <taxon>BOP clade</taxon>
        <taxon>Oryzoideae</taxon>
        <taxon>Oryzeae</taxon>
        <taxon>Oryzinae</taxon>
        <taxon>Oryza</taxon>
        <taxon>Oryza sativa</taxon>
    </lineage>
</organism>
<gene>
    <name evidence="1" type="ordered locus">LOC_Os03g44934</name>
</gene>
<name>Q10FX3_ORYSJ</name>
<reference evidence="1" key="1">
    <citation type="journal article" date="2005" name="Genome Res.">
        <title>Sequence, annotation, and analysis of synteny between rice chromosome 3 and diverged grass species.</title>
        <authorList>
            <consortium name="Rice Chromosome 3 Sequencing Consortium"/>
            <person name="Buell C.R."/>
            <person name="Yuan Q."/>
            <person name="Ouyang S."/>
            <person name="Liu J."/>
            <person name="Zhu W."/>
            <person name="Wang A."/>
            <person name="Maiti R."/>
            <person name="Haas B."/>
            <person name="Wortman J."/>
            <person name="Pertea M."/>
            <person name="Jones K.M."/>
            <person name="Kim M."/>
            <person name="Overton L."/>
            <person name="Tsitrin T."/>
            <person name="Fadrosh D."/>
            <person name="Bera J."/>
            <person name="Weaver B."/>
            <person name="Jin S."/>
            <person name="Johri S."/>
            <person name="Reardon M."/>
            <person name="Webb K."/>
            <person name="Hill J."/>
            <person name="Moffat K."/>
            <person name="Tallon L."/>
            <person name="Van Aken S."/>
            <person name="Lewis M."/>
            <person name="Utterback T."/>
            <person name="Feldblyum T."/>
            <person name="Zismann V."/>
            <person name="Iobst S."/>
            <person name="Hsiao J."/>
            <person name="de Vazeille A.R."/>
            <person name="Salzberg S.L."/>
            <person name="White O."/>
            <person name="Fraser C."/>
            <person name="Yu Y."/>
            <person name="Kim H."/>
            <person name="Rambo T."/>
            <person name="Currie J."/>
            <person name="Collura K."/>
            <person name="Kernodle-Thompson S."/>
            <person name="Wei F."/>
            <person name="Kudrna K."/>
            <person name="Ammiraju J.S."/>
            <person name="Luo M."/>
            <person name="Goicoechea J.L."/>
            <person name="Wing R.A."/>
            <person name="Henry D."/>
            <person name="Oates R."/>
            <person name="Palmer M."/>
            <person name="Pries G."/>
            <person name="Saski C."/>
            <person name="Simmons J."/>
            <person name="Soderlund C."/>
            <person name="Nelson W."/>
            <person name="de la Bastide M."/>
            <person name="Spiegel L."/>
            <person name="Nascimento L."/>
            <person name="Huang E."/>
            <person name="Preston R."/>
            <person name="Zutavern T."/>
            <person name="Palmer L."/>
            <person name="O'Shaughnessy A."/>
            <person name="Dike S."/>
            <person name="McCombie W.R."/>
            <person name="Minx P."/>
            <person name="Cordum H."/>
            <person name="Wilson R."/>
            <person name="Jin W."/>
            <person name="Lee H.R."/>
            <person name="Jiang J."/>
            <person name="Jackson S."/>
        </authorList>
    </citation>
    <scope>NUCLEOTIDE SEQUENCE [LARGE SCALE GENOMIC DNA]</scope>
</reference>
<reference evidence="1" key="2">
    <citation type="submission" date="2006-06" db="EMBL/GenBank/DDBJ databases">
        <authorList>
            <person name="Buell R."/>
            <person name="Wing R.A."/>
            <person name="McCombie W.A."/>
            <person name="Ouyang S."/>
        </authorList>
    </citation>
    <scope>NUCLEOTIDE SEQUENCE</scope>
</reference>
<dbReference type="EMBL" id="DP000009">
    <property type="protein sequence ID" value="ABF97934.1"/>
    <property type="molecule type" value="Genomic_DNA"/>
</dbReference>
<evidence type="ECO:0000313" key="1">
    <source>
        <dbReference type="EMBL" id="ABF97934.1"/>
    </source>
</evidence>